<protein>
    <recommendedName>
        <fullName evidence="2">Autophagy-related protein 14</fullName>
    </recommendedName>
</protein>
<organism evidence="6 7">
    <name type="scientific">Ustilaginoidea virens</name>
    <name type="common">Rice false smut fungus</name>
    <name type="synonym">Villosiclava virens</name>
    <dbReference type="NCBI Taxonomy" id="1159556"/>
    <lineage>
        <taxon>Eukaryota</taxon>
        <taxon>Fungi</taxon>
        <taxon>Dikarya</taxon>
        <taxon>Ascomycota</taxon>
        <taxon>Pezizomycotina</taxon>
        <taxon>Sordariomycetes</taxon>
        <taxon>Hypocreomycetidae</taxon>
        <taxon>Hypocreales</taxon>
        <taxon>Clavicipitaceae</taxon>
        <taxon>Ustilaginoidea</taxon>
    </lineage>
</organism>
<dbReference type="Proteomes" id="UP000054053">
    <property type="component" value="Unassembled WGS sequence"/>
</dbReference>
<evidence type="ECO:0000256" key="3">
    <source>
        <dbReference type="ARBA" id="ARBA00023054"/>
    </source>
</evidence>
<gene>
    <name evidence="6" type="ORF">UVI_02031200</name>
</gene>
<proteinExistence type="inferred from homology"/>
<dbReference type="GO" id="GO:0000323">
    <property type="term" value="C:lytic vacuole"/>
    <property type="evidence" value="ECO:0007669"/>
    <property type="project" value="TreeGrafter"/>
</dbReference>
<dbReference type="PANTHER" id="PTHR15157">
    <property type="entry name" value="UV RADIATION RESISTANCE-ASSOCIATED GENE PROTEIN"/>
    <property type="match status" value="1"/>
</dbReference>
<feature type="compositionally biased region" description="Polar residues" evidence="5">
    <location>
        <begin position="465"/>
        <end position="479"/>
    </location>
</feature>
<dbReference type="GO" id="GO:0035493">
    <property type="term" value="P:SNARE complex assembly"/>
    <property type="evidence" value="ECO:0007669"/>
    <property type="project" value="TreeGrafter"/>
</dbReference>
<dbReference type="EMBL" id="BBTG02000014">
    <property type="protein sequence ID" value="GAO17183.1"/>
    <property type="molecule type" value="Genomic_DNA"/>
</dbReference>
<sequence length="485" mass="53751">MDCDICHRGHDAQKLPFLCAVDARNSLYEGRMKILYAVLENEHLSKQVNDTSATNTKNSTNLSTVELSLAQQRMSEDRTDQILAAAERLREEIKAAREEIRGRKAALARRKADLAAVSDGLVQRRFKQQQELDKSAQVLRFRWAQAAEATANTRAFLCTEAIRLYGLRRAKKTSSGRYEYQLGKAPIIDPTAMDCMRIHPSSFSSTPEAISTSLAHVAHILILICHYLSIRLPAEITLPHRDYPRPTIFNLNGSYQHSRASFPGFSGSSSSPSYQRETESQRIPRPRPLFVDKPLNQLAKEDPSAYSFFLEGVTLLAYNIAWLCCSQGVSIGDTSNFEDICSMGRNLYAFLLSASARDFRTVNTNATGWAPNGGEVAEEGRGNWLGRYTHGGTFYFLGSAEGTELIRTFKLPSPIKSADKLKKKLIGDAPTPDWEVLDDDAWKVEDLHPTSNATTVGAQGGAAKGSTTKTPSRSGSNGWTKVKHR</sequence>
<evidence type="ECO:0000313" key="6">
    <source>
        <dbReference type="EMBL" id="GAO17183.1"/>
    </source>
</evidence>
<dbReference type="GO" id="GO:0032991">
    <property type="term" value="C:protein-containing complex"/>
    <property type="evidence" value="ECO:0007669"/>
    <property type="project" value="UniProtKB-ARBA"/>
</dbReference>
<feature type="region of interest" description="Disordered" evidence="5">
    <location>
        <begin position="263"/>
        <end position="288"/>
    </location>
</feature>
<dbReference type="Pfam" id="PF10186">
    <property type="entry name" value="ATG14"/>
    <property type="match status" value="1"/>
</dbReference>
<evidence type="ECO:0000256" key="2">
    <source>
        <dbReference type="ARBA" id="ARBA00013807"/>
    </source>
</evidence>
<dbReference type="GO" id="GO:0005768">
    <property type="term" value="C:endosome"/>
    <property type="evidence" value="ECO:0007669"/>
    <property type="project" value="TreeGrafter"/>
</dbReference>
<name>A0A1B5L419_USTVR</name>
<evidence type="ECO:0000256" key="1">
    <source>
        <dbReference type="ARBA" id="ARBA00009574"/>
    </source>
</evidence>
<comment type="caution">
    <text evidence="6">The sequence shown here is derived from an EMBL/GenBank/DDBJ whole genome shotgun (WGS) entry which is preliminary data.</text>
</comment>
<evidence type="ECO:0000313" key="7">
    <source>
        <dbReference type="Proteomes" id="UP000054053"/>
    </source>
</evidence>
<dbReference type="AlphaFoldDB" id="A0A1B5L419"/>
<dbReference type="PANTHER" id="PTHR15157:SF13">
    <property type="entry name" value="AUTOPHAGY-RELATED PROTEIN 14"/>
    <property type="match status" value="1"/>
</dbReference>
<keyword evidence="3 4" id="KW-0175">Coiled coil</keyword>
<evidence type="ECO:0000256" key="5">
    <source>
        <dbReference type="SAM" id="MobiDB-lite"/>
    </source>
</evidence>
<dbReference type="InterPro" id="IPR018791">
    <property type="entry name" value="UV_resistance/autophagy_Atg14"/>
</dbReference>
<evidence type="ECO:0000256" key="4">
    <source>
        <dbReference type="SAM" id="Coils"/>
    </source>
</evidence>
<reference evidence="7" key="1">
    <citation type="journal article" date="2016" name="Genome Announc.">
        <title>Genome sequence of Ustilaginoidea virens IPU010, a rice pathogenic fungus causing false smut.</title>
        <authorList>
            <person name="Kumagai T."/>
            <person name="Ishii T."/>
            <person name="Terai G."/>
            <person name="Umemura M."/>
            <person name="Machida M."/>
            <person name="Asai K."/>
        </authorList>
    </citation>
    <scope>NUCLEOTIDE SEQUENCE [LARGE SCALE GENOMIC DNA]</scope>
    <source>
        <strain evidence="7">IPU010</strain>
    </source>
</reference>
<feature type="coiled-coil region" evidence="4">
    <location>
        <begin position="79"/>
        <end position="110"/>
    </location>
</feature>
<comment type="similarity">
    <text evidence="1">Belongs to the ATG14 family.</text>
</comment>
<feature type="region of interest" description="Disordered" evidence="5">
    <location>
        <begin position="448"/>
        <end position="485"/>
    </location>
</feature>
<accession>A0A1B5L419</accession>
<dbReference type="GO" id="GO:0000149">
    <property type="term" value="F:SNARE binding"/>
    <property type="evidence" value="ECO:0007669"/>
    <property type="project" value="TreeGrafter"/>
</dbReference>
<feature type="compositionally biased region" description="Low complexity" evidence="5">
    <location>
        <begin position="263"/>
        <end position="273"/>
    </location>
</feature>